<evidence type="ECO:0000313" key="3">
    <source>
        <dbReference type="EMBL" id="ADV64128.1"/>
    </source>
</evidence>
<dbReference type="InterPro" id="IPR002035">
    <property type="entry name" value="VWF_A"/>
</dbReference>
<reference evidence="3 4" key="2">
    <citation type="journal article" date="2011" name="Stand. Genomic Sci.">
        <title>Complete genome sequence of Isosphaera pallida type strain (IS1B).</title>
        <authorList>
            <consortium name="US DOE Joint Genome Institute (JGI-PGF)"/>
            <person name="Goker M."/>
            <person name="Cleland D."/>
            <person name="Saunders E."/>
            <person name="Lapidus A."/>
            <person name="Nolan M."/>
            <person name="Lucas S."/>
            <person name="Hammon N."/>
            <person name="Deshpande S."/>
            <person name="Cheng J.F."/>
            <person name="Tapia R."/>
            <person name="Han C."/>
            <person name="Goodwin L."/>
            <person name="Pitluck S."/>
            <person name="Liolios K."/>
            <person name="Pagani I."/>
            <person name="Ivanova N."/>
            <person name="Mavromatis K."/>
            <person name="Pati A."/>
            <person name="Chen A."/>
            <person name="Palaniappan K."/>
            <person name="Land M."/>
            <person name="Hauser L."/>
            <person name="Chang Y.J."/>
            <person name="Jeffries C.D."/>
            <person name="Detter J.C."/>
            <person name="Beck B."/>
            <person name="Woyke T."/>
            <person name="Bristow J."/>
            <person name="Eisen J.A."/>
            <person name="Markowitz V."/>
            <person name="Hugenholtz P."/>
            <person name="Kyrpides N.C."/>
            <person name="Klenk H.P."/>
        </authorList>
    </citation>
    <scope>NUCLEOTIDE SEQUENCE [LARGE SCALE GENOMIC DNA]</scope>
    <source>
        <strain evidence="4">ATCC 43644 / DSM 9630 / IS1B</strain>
    </source>
</reference>
<dbReference type="KEGG" id="ipa:Isop_3571"/>
<dbReference type="SMART" id="SM00327">
    <property type="entry name" value="VWA"/>
    <property type="match status" value="1"/>
</dbReference>
<dbReference type="SUPFAM" id="SSF53300">
    <property type="entry name" value="vWA-like"/>
    <property type="match status" value="1"/>
</dbReference>
<dbReference type="eggNOG" id="COG2304">
    <property type="taxonomic scope" value="Bacteria"/>
</dbReference>
<keyword evidence="4" id="KW-1185">Reference proteome</keyword>
<protein>
    <submittedName>
        <fullName evidence="3">von Willebrand factor type A</fullName>
    </submittedName>
</protein>
<dbReference type="InterPro" id="IPR036465">
    <property type="entry name" value="vWFA_dom_sf"/>
</dbReference>
<name>E8QXU1_ISOPI</name>
<dbReference type="HOGENOM" id="CLU_777972_0_0_0"/>
<proteinExistence type="predicted"/>
<gene>
    <name evidence="3" type="ordered locus">Isop_3571</name>
</gene>
<evidence type="ECO:0000313" key="4">
    <source>
        <dbReference type="Proteomes" id="UP000008631"/>
    </source>
</evidence>
<feature type="transmembrane region" description="Helical" evidence="1">
    <location>
        <begin position="25"/>
        <end position="44"/>
    </location>
</feature>
<feature type="transmembrane region" description="Helical" evidence="1">
    <location>
        <begin position="64"/>
        <end position="85"/>
    </location>
</feature>
<dbReference type="STRING" id="575540.Isop_3571"/>
<dbReference type="Proteomes" id="UP000008631">
    <property type="component" value="Chromosome"/>
</dbReference>
<keyword evidence="1" id="KW-0472">Membrane</keyword>
<sequence>MVSDGLDPSWWNLSLSLGTEAIPPLLPELIAAALAILGAMAEALHARRVARVAHLAFGPRRRPAAWAVAAPVFRVLSLAALAWGFTTLILEPPTVHGQIELPDRQKRHILLLLDVSPSMRLKDAGPEGNQTRRRRAAELMESFFERVPISQALVSIVAFYNGAKPVVVDSRDLEVIRNILNDLPLEQAFPTGRTTLFTALEEAAAIAKPWNPKSALVVIVTDGDTVPAQGMPVLPASVRDVVIVGVGDPRVGSFIGGRQSRQDVSTLRSLAARLNGTYHDGNAKQIPTALLAEVIGVEESGIFERLTRRDYALIALGAGGLTLAGLPWLLHRFGTRWRPGVPSPERRPRPLVPDDA</sequence>
<evidence type="ECO:0000259" key="2">
    <source>
        <dbReference type="PROSITE" id="PS50234"/>
    </source>
</evidence>
<reference key="1">
    <citation type="submission" date="2010-11" db="EMBL/GenBank/DDBJ databases">
        <title>The complete sequence of chromosome of Isophaera pallida ATCC 43644.</title>
        <authorList>
            <consortium name="US DOE Joint Genome Institute (JGI-PGF)"/>
            <person name="Lucas S."/>
            <person name="Copeland A."/>
            <person name="Lapidus A."/>
            <person name="Bruce D."/>
            <person name="Goodwin L."/>
            <person name="Pitluck S."/>
            <person name="Kyrpides N."/>
            <person name="Mavromatis K."/>
            <person name="Pagani I."/>
            <person name="Ivanova N."/>
            <person name="Saunders E."/>
            <person name="Brettin T."/>
            <person name="Detter J.C."/>
            <person name="Han C."/>
            <person name="Tapia R."/>
            <person name="Land M."/>
            <person name="Hauser L."/>
            <person name="Markowitz V."/>
            <person name="Cheng J.-F."/>
            <person name="Hugenholtz P."/>
            <person name="Woyke T."/>
            <person name="Wu D."/>
            <person name="Eisen J.A."/>
        </authorList>
    </citation>
    <scope>NUCLEOTIDE SEQUENCE</scope>
    <source>
        <strain>ATCC 43644</strain>
    </source>
</reference>
<dbReference type="Gene3D" id="3.40.50.410">
    <property type="entry name" value="von Willebrand factor, type A domain"/>
    <property type="match status" value="1"/>
</dbReference>
<organism evidence="3 4">
    <name type="scientific">Isosphaera pallida (strain ATCC 43644 / DSM 9630 / IS1B)</name>
    <dbReference type="NCBI Taxonomy" id="575540"/>
    <lineage>
        <taxon>Bacteria</taxon>
        <taxon>Pseudomonadati</taxon>
        <taxon>Planctomycetota</taxon>
        <taxon>Planctomycetia</taxon>
        <taxon>Isosphaerales</taxon>
        <taxon>Isosphaeraceae</taxon>
        <taxon>Isosphaera</taxon>
    </lineage>
</organism>
<evidence type="ECO:0000256" key="1">
    <source>
        <dbReference type="SAM" id="Phobius"/>
    </source>
</evidence>
<dbReference type="InParanoid" id="E8QXU1"/>
<dbReference type="CDD" id="cd00198">
    <property type="entry name" value="vWFA"/>
    <property type="match status" value="1"/>
</dbReference>
<accession>E8QXU1</accession>
<dbReference type="Pfam" id="PF13519">
    <property type="entry name" value="VWA_2"/>
    <property type="match status" value="1"/>
</dbReference>
<keyword evidence="1" id="KW-1133">Transmembrane helix</keyword>
<feature type="transmembrane region" description="Helical" evidence="1">
    <location>
        <begin position="311"/>
        <end position="330"/>
    </location>
</feature>
<keyword evidence="1" id="KW-0812">Transmembrane</keyword>
<dbReference type="EMBL" id="CP002353">
    <property type="protein sequence ID" value="ADV64128.1"/>
    <property type="molecule type" value="Genomic_DNA"/>
</dbReference>
<feature type="domain" description="VWFA" evidence="2">
    <location>
        <begin position="108"/>
        <end position="306"/>
    </location>
</feature>
<dbReference type="PROSITE" id="PS50234">
    <property type="entry name" value="VWFA"/>
    <property type="match status" value="1"/>
</dbReference>
<dbReference type="AlphaFoldDB" id="E8QXU1"/>